<dbReference type="GO" id="GO:0006383">
    <property type="term" value="P:transcription by RNA polymerase III"/>
    <property type="evidence" value="ECO:0007669"/>
    <property type="project" value="TreeGrafter"/>
</dbReference>
<evidence type="ECO:0000313" key="6">
    <source>
        <dbReference type="Proteomes" id="UP001063166"/>
    </source>
</evidence>
<dbReference type="GO" id="GO:0000127">
    <property type="term" value="C:transcription factor TFIIIC complex"/>
    <property type="evidence" value="ECO:0007669"/>
    <property type="project" value="TreeGrafter"/>
</dbReference>
<accession>A0A9P3UJI2</accession>
<feature type="compositionally biased region" description="Acidic residues" evidence="4">
    <location>
        <begin position="58"/>
        <end position="78"/>
    </location>
</feature>
<gene>
    <name evidence="5" type="ORF">LshimejAT787_0102540</name>
</gene>
<dbReference type="InterPro" id="IPR052416">
    <property type="entry name" value="GTF3C_component"/>
</dbReference>
<comment type="caution">
    <text evidence="5">The sequence shown here is derived from an EMBL/GenBank/DDBJ whole genome shotgun (WGS) entry which is preliminary data.</text>
</comment>
<dbReference type="SUPFAM" id="SSF50978">
    <property type="entry name" value="WD40 repeat-like"/>
    <property type="match status" value="1"/>
</dbReference>
<proteinExistence type="predicted"/>
<dbReference type="OrthoDB" id="4703at2759"/>
<feature type="region of interest" description="Disordered" evidence="4">
    <location>
        <begin position="24"/>
        <end position="119"/>
    </location>
</feature>
<protein>
    <submittedName>
        <fullName evidence="5">WD40 repeats containing protein</fullName>
    </submittedName>
</protein>
<evidence type="ECO:0000256" key="1">
    <source>
        <dbReference type="ARBA" id="ARBA00004123"/>
    </source>
</evidence>
<dbReference type="EMBL" id="BRPK01000001">
    <property type="protein sequence ID" value="GLB33370.1"/>
    <property type="molecule type" value="Genomic_DNA"/>
</dbReference>
<dbReference type="InterPro" id="IPR036322">
    <property type="entry name" value="WD40_repeat_dom_sf"/>
</dbReference>
<dbReference type="GO" id="GO:0005634">
    <property type="term" value="C:nucleus"/>
    <property type="evidence" value="ECO:0007669"/>
    <property type="project" value="UniProtKB-SubCell"/>
</dbReference>
<keyword evidence="6" id="KW-1185">Reference proteome</keyword>
<comment type="subcellular location">
    <subcellularLocation>
        <location evidence="1">Nucleus</location>
    </subcellularLocation>
</comment>
<evidence type="ECO:0000256" key="4">
    <source>
        <dbReference type="SAM" id="MobiDB-lite"/>
    </source>
</evidence>
<dbReference type="InterPro" id="IPR001680">
    <property type="entry name" value="WD40_rpt"/>
</dbReference>
<organism evidence="5 6">
    <name type="scientific">Lyophyllum shimeji</name>
    <name type="common">Hon-shimeji</name>
    <name type="synonym">Tricholoma shimeji</name>
    <dbReference type="NCBI Taxonomy" id="47721"/>
    <lineage>
        <taxon>Eukaryota</taxon>
        <taxon>Fungi</taxon>
        <taxon>Dikarya</taxon>
        <taxon>Basidiomycota</taxon>
        <taxon>Agaricomycotina</taxon>
        <taxon>Agaricomycetes</taxon>
        <taxon>Agaricomycetidae</taxon>
        <taxon>Agaricales</taxon>
        <taxon>Tricholomatineae</taxon>
        <taxon>Lyophyllaceae</taxon>
        <taxon>Lyophyllum</taxon>
    </lineage>
</organism>
<dbReference type="PANTHER" id="PTHR15052">
    <property type="entry name" value="RNA POLYMERASE III TRANSCRIPTION INITIATION FACTOR COMPLEX SUBUNIT"/>
    <property type="match status" value="1"/>
</dbReference>
<keyword evidence="2" id="KW-0804">Transcription</keyword>
<name>A0A9P3UJI2_LYOSH</name>
<dbReference type="InterPro" id="IPR015943">
    <property type="entry name" value="WD40/YVTN_repeat-like_dom_sf"/>
</dbReference>
<evidence type="ECO:0000256" key="3">
    <source>
        <dbReference type="ARBA" id="ARBA00023242"/>
    </source>
</evidence>
<dbReference type="AlphaFoldDB" id="A0A9P3UJI2"/>
<keyword evidence="3" id="KW-0539">Nucleus</keyword>
<dbReference type="PANTHER" id="PTHR15052:SF2">
    <property type="entry name" value="GENERAL TRANSCRIPTION FACTOR 3C POLYPEPTIDE 2"/>
    <property type="match status" value="1"/>
</dbReference>
<evidence type="ECO:0000313" key="5">
    <source>
        <dbReference type="EMBL" id="GLB33370.1"/>
    </source>
</evidence>
<sequence>MSRTLRPRKSRPSYFALAGIDLEGEAAAGPSKQATTFDEDVDSGSDFTPEKDRQAQEAENEDDEDEDMEPDVSDDEGPGFEQPPSVSRRSTSALDVKPKTAAKAPPRPSLSRASKRQMYVLPTPSVHHRHRAVPLYTRMGRVERLETRPSLFRAPQITMSNNFTQNTKVTDRVNKAWGYNVGSGPLWEMVEDRGWYKEAVENVPDMDTDANRRPKVHNNIKVKAGWEVLEKTNAAPYLPTDVMTTEEGNLKPPPPVPCLVGPFINQTRLNLEMFQSQKMSIFIPESTAHIFNAGAPVWGLDWCPIHADDRAARSYKQYLAAAPFPTSSHSPEIGVRVARPSYACIQIWSLSPSQPPTRLAKDVDRGEMECEMVLCLDGGPAHELKWCPLPAHDESASPDRPRKLGLLGGVFEDGSWSVYAVPDPADVRLADHDPSQPVYVKLPEPLLRIELEETSCWTFDWANSELIAIGTTNGIIAVYDIGPHLKAIDSPNSPMVTNILPTHYITVHQSAIRALAWIRAPPATASGAPRTNGDPTVIASGGYDGMECMTDIREGHGSVMNRTRDVINAMTFSPFGGGPVTIDHENIVKAYSASPSMLGRGHTLLEPQGPVWSLSASDFHPQLAVGSADGSCTTTNLLRSTRRGGSVPFFIHKIYQLDYNRNLGVYRILERFLPQETQDRPAAKGKNGTETASEKAQTTGRIKANAVGTGAWPREVGVHRVMWNNGNGLAASGLLASATGSGLCRVDELWGRWIKSKVPYGGIEHIRRELDEGAMDVDGESDESAGSS</sequence>
<dbReference type="SMART" id="SM00320">
    <property type="entry name" value="WD40"/>
    <property type="match status" value="3"/>
</dbReference>
<dbReference type="Proteomes" id="UP001063166">
    <property type="component" value="Unassembled WGS sequence"/>
</dbReference>
<reference evidence="5" key="1">
    <citation type="submission" date="2022-07" db="EMBL/GenBank/DDBJ databases">
        <title>The genome of Lyophyllum shimeji provides insight into the initial evolution of ectomycorrhizal fungal genome.</title>
        <authorList>
            <person name="Kobayashi Y."/>
            <person name="Shibata T."/>
            <person name="Hirakawa H."/>
            <person name="Shigenobu S."/>
            <person name="Nishiyama T."/>
            <person name="Yamada A."/>
            <person name="Hasebe M."/>
            <person name="Kawaguchi M."/>
        </authorList>
    </citation>
    <scope>NUCLEOTIDE SEQUENCE</scope>
    <source>
        <strain evidence="5">AT787</strain>
    </source>
</reference>
<feature type="compositionally biased region" description="Polar residues" evidence="4">
    <location>
        <begin position="688"/>
        <end position="700"/>
    </location>
</feature>
<dbReference type="Gene3D" id="2.130.10.10">
    <property type="entry name" value="YVTN repeat-like/Quinoprotein amine dehydrogenase"/>
    <property type="match status" value="1"/>
</dbReference>
<feature type="region of interest" description="Disordered" evidence="4">
    <location>
        <begin position="678"/>
        <end position="701"/>
    </location>
</feature>
<feature type="compositionally biased region" description="Polar residues" evidence="4">
    <location>
        <begin position="84"/>
        <end position="93"/>
    </location>
</feature>
<evidence type="ECO:0000256" key="2">
    <source>
        <dbReference type="ARBA" id="ARBA00023163"/>
    </source>
</evidence>